<feature type="domain" description="DUF7168" evidence="2">
    <location>
        <begin position="48"/>
        <end position="122"/>
    </location>
</feature>
<proteinExistence type="predicted"/>
<dbReference type="Pfam" id="PF10979">
    <property type="entry name" value="DUF2786"/>
    <property type="match status" value="1"/>
</dbReference>
<gene>
    <name evidence="3" type="ORF">LCGC14_1224860</name>
</gene>
<dbReference type="InterPro" id="IPR055592">
    <property type="entry name" value="DUF7168"/>
</dbReference>
<evidence type="ECO:0000259" key="1">
    <source>
        <dbReference type="Pfam" id="PF10979"/>
    </source>
</evidence>
<dbReference type="Pfam" id="PF23771">
    <property type="entry name" value="DUF7168"/>
    <property type="match status" value="1"/>
</dbReference>
<organism evidence="3">
    <name type="scientific">marine sediment metagenome</name>
    <dbReference type="NCBI Taxonomy" id="412755"/>
    <lineage>
        <taxon>unclassified sequences</taxon>
        <taxon>metagenomes</taxon>
        <taxon>ecological metagenomes</taxon>
    </lineage>
</organism>
<name>A0A0F9LEA0_9ZZZZ</name>
<accession>A0A0F9LEA0</accession>
<dbReference type="AlphaFoldDB" id="A0A0F9LEA0"/>
<protein>
    <submittedName>
        <fullName evidence="3">Uncharacterized protein</fullName>
    </submittedName>
</protein>
<comment type="caution">
    <text evidence="3">The sequence shown here is derived from an EMBL/GenBank/DDBJ whole genome shotgun (WGS) entry which is preliminary data.</text>
</comment>
<feature type="non-terminal residue" evidence="3">
    <location>
        <position position="123"/>
    </location>
</feature>
<feature type="domain" description="DUF2786" evidence="1">
    <location>
        <begin position="8"/>
        <end position="44"/>
    </location>
</feature>
<reference evidence="3" key="1">
    <citation type="journal article" date="2015" name="Nature">
        <title>Complex archaea that bridge the gap between prokaryotes and eukaryotes.</title>
        <authorList>
            <person name="Spang A."/>
            <person name="Saw J.H."/>
            <person name="Jorgensen S.L."/>
            <person name="Zaremba-Niedzwiedzka K."/>
            <person name="Martijn J."/>
            <person name="Lind A.E."/>
            <person name="van Eijk R."/>
            <person name="Schleper C."/>
            <person name="Guy L."/>
            <person name="Ettema T.J."/>
        </authorList>
    </citation>
    <scope>NUCLEOTIDE SEQUENCE</scope>
</reference>
<evidence type="ECO:0000313" key="3">
    <source>
        <dbReference type="EMBL" id="KKM91813.1"/>
    </source>
</evidence>
<dbReference type="InterPro" id="IPR024498">
    <property type="entry name" value="DUF2786"/>
</dbReference>
<dbReference type="EMBL" id="LAZR01006485">
    <property type="protein sequence ID" value="KKM91813.1"/>
    <property type="molecule type" value="Genomic_DNA"/>
</dbReference>
<evidence type="ECO:0000259" key="2">
    <source>
        <dbReference type="Pfam" id="PF23771"/>
    </source>
</evidence>
<sequence length="123" mass="14307">MAMNNDRYRDKVRKLLALAESNNPYEAERALSQAKKIMAKYNISAQDSEIVEITAIPVPRKRLKDYESLMIACIREVSGCEIFFKSRYENQKWHCYPQFVGVTSDASMAAYCFDVLYSQLVRY</sequence>